<keyword evidence="11" id="KW-1185">Reference proteome</keyword>
<evidence type="ECO:0000256" key="9">
    <source>
        <dbReference type="RuleBase" id="RU362122"/>
    </source>
</evidence>
<dbReference type="Proteomes" id="UP000051673">
    <property type="component" value="Unassembled WGS sequence"/>
</dbReference>
<dbReference type="PANTHER" id="PTHR30588">
    <property type="entry name" value="BRANCHED-CHAIN AMINO ACID TRANSPORT SYSTEM 2 CARRIER PROTEIN"/>
    <property type="match status" value="1"/>
</dbReference>
<evidence type="ECO:0000256" key="6">
    <source>
        <dbReference type="ARBA" id="ARBA00022970"/>
    </source>
</evidence>
<dbReference type="AlphaFoldDB" id="A0A0R2JIT0"/>
<dbReference type="PANTHER" id="PTHR30588:SF0">
    <property type="entry name" value="BRANCHED-CHAIN AMINO ACID PERMEASE BRNQ"/>
    <property type="match status" value="1"/>
</dbReference>
<feature type="transmembrane region" description="Helical" evidence="9">
    <location>
        <begin position="375"/>
        <end position="394"/>
    </location>
</feature>
<evidence type="ECO:0000256" key="4">
    <source>
        <dbReference type="ARBA" id="ARBA00022475"/>
    </source>
</evidence>
<feature type="transmembrane region" description="Helical" evidence="9">
    <location>
        <begin position="320"/>
        <end position="343"/>
    </location>
</feature>
<keyword evidence="6 9" id="KW-0029">Amino-acid transport</keyword>
<keyword evidence="5 9" id="KW-0812">Transmembrane</keyword>
<evidence type="ECO:0000256" key="5">
    <source>
        <dbReference type="ARBA" id="ARBA00022692"/>
    </source>
</evidence>
<protein>
    <recommendedName>
        <fullName evidence="9">Branched-chain amino acid transport system carrier protein</fullName>
    </recommendedName>
</protein>
<dbReference type="OrthoDB" id="9783920at2"/>
<evidence type="ECO:0000256" key="2">
    <source>
        <dbReference type="ARBA" id="ARBA00008540"/>
    </source>
</evidence>
<dbReference type="Gene3D" id="1.20.1740.10">
    <property type="entry name" value="Amino acid/polyamine transporter I"/>
    <property type="match status" value="1"/>
</dbReference>
<evidence type="ECO:0000256" key="7">
    <source>
        <dbReference type="ARBA" id="ARBA00022989"/>
    </source>
</evidence>
<name>A0A0R2JIT0_9LACO</name>
<dbReference type="GO" id="GO:0015190">
    <property type="term" value="F:L-leucine transmembrane transporter activity"/>
    <property type="evidence" value="ECO:0007669"/>
    <property type="project" value="TreeGrafter"/>
</dbReference>
<evidence type="ECO:0000256" key="8">
    <source>
        <dbReference type="ARBA" id="ARBA00023136"/>
    </source>
</evidence>
<keyword evidence="3 9" id="KW-0813">Transport</keyword>
<dbReference type="Pfam" id="PF05525">
    <property type="entry name" value="Branch_AA_trans"/>
    <property type="match status" value="1"/>
</dbReference>
<feature type="transmembrane region" description="Helical" evidence="9">
    <location>
        <begin position="121"/>
        <end position="143"/>
    </location>
</feature>
<evidence type="ECO:0000256" key="3">
    <source>
        <dbReference type="ARBA" id="ARBA00022448"/>
    </source>
</evidence>
<proteinExistence type="inferred from homology"/>
<keyword evidence="7 9" id="KW-1133">Transmembrane helix</keyword>
<dbReference type="GO" id="GO:0015188">
    <property type="term" value="F:L-isoleucine transmembrane transporter activity"/>
    <property type="evidence" value="ECO:0007669"/>
    <property type="project" value="TreeGrafter"/>
</dbReference>
<dbReference type="GO" id="GO:0005304">
    <property type="term" value="F:L-valine transmembrane transporter activity"/>
    <property type="evidence" value="ECO:0007669"/>
    <property type="project" value="TreeGrafter"/>
</dbReference>
<dbReference type="NCBIfam" id="TIGR00796">
    <property type="entry name" value="livcs"/>
    <property type="match status" value="1"/>
</dbReference>
<keyword evidence="4" id="KW-1003">Cell membrane</keyword>
<feature type="transmembrane region" description="Helical" evidence="9">
    <location>
        <begin position="279"/>
        <end position="308"/>
    </location>
</feature>
<feature type="transmembrane region" description="Helical" evidence="9">
    <location>
        <begin position="12"/>
        <end position="31"/>
    </location>
</feature>
<dbReference type="InterPro" id="IPR004685">
    <property type="entry name" value="Brnchd-chn_aa_trnsp_Livcs"/>
</dbReference>
<reference evidence="10 11" key="1">
    <citation type="journal article" date="2015" name="Genome Announc.">
        <title>Expanding the biotechnology potential of lactobacilli through comparative genomics of 213 strains and associated genera.</title>
        <authorList>
            <person name="Sun Z."/>
            <person name="Harris H.M."/>
            <person name="McCann A."/>
            <person name="Guo C."/>
            <person name="Argimon S."/>
            <person name="Zhang W."/>
            <person name="Yang X."/>
            <person name="Jeffery I.B."/>
            <person name="Cooney J.C."/>
            <person name="Kagawa T.F."/>
            <person name="Liu W."/>
            <person name="Song Y."/>
            <person name="Salvetti E."/>
            <person name="Wrobel A."/>
            <person name="Rasinkangas P."/>
            <person name="Parkhill J."/>
            <person name="Rea M.C."/>
            <person name="O'Sullivan O."/>
            <person name="Ritari J."/>
            <person name="Douillard F.P."/>
            <person name="Paul Ross R."/>
            <person name="Yang R."/>
            <person name="Briner A.E."/>
            <person name="Felis G.E."/>
            <person name="de Vos W.M."/>
            <person name="Barrangou R."/>
            <person name="Klaenhammer T.R."/>
            <person name="Caufield P.W."/>
            <person name="Cui Y."/>
            <person name="Zhang H."/>
            <person name="O'Toole P.W."/>
        </authorList>
    </citation>
    <scope>NUCLEOTIDE SEQUENCE [LARGE SCALE GENOMIC DNA]</scope>
    <source>
        <strain evidence="10 11">DSM 20014</strain>
    </source>
</reference>
<dbReference type="GO" id="GO:0015818">
    <property type="term" value="P:isoleucine transport"/>
    <property type="evidence" value="ECO:0007669"/>
    <property type="project" value="TreeGrafter"/>
</dbReference>
<dbReference type="PATRIC" id="fig|1620.3.peg.706"/>
<evidence type="ECO:0000313" key="10">
    <source>
        <dbReference type="EMBL" id="KRN77176.1"/>
    </source>
</evidence>
<feature type="transmembrane region" description="Helical" evidence="9">
    <location>
        <begin position="206"/>
        <end position="224"/>
    </location>
</feature>
<sequence length="445" mass="47773">MQEKHTPRTRDILLIASVIFGMFFGAGNLIFPIQLGQSAGSNWILATLGFLVTGTLVPYLAMLAISVTKSESAYDLAKPVAPWFGMALLVLIHLTLGPLVATPRTAATGFTMGVAPFLPESWQGIGMIIFSFIFFALAILVSVTNSRITDWVGRYLTPLFLILIIGVIIIGLLNPMGDLNQPVASAYQSTPFMTGFLDGYNTLDGVALLALAVSVVYAVRGLGYRDQAISSTIAKAGLLSIMLEALIYTALIVLGVASLTQLKLADNGGIALMQIIQHYFGTSGSILTGILVILAVFTTAVGLLSSFAHDMHLIFNKISYNGWLIISSAGSFLTANLGLTNIIKWSSPLLMFIYPFVLTLIFLALIQRFFNGAPIVYRLTMLFVAPMALMDGLASAPFASSPAIANLVSGYHHLIPFASAGFGWILPALIGFGLSLIIWHFQKRA</sequence>
<feature type="transmembrane region" description="Helical" evidence="9">
    <location>
        <begin position="349"/>
        <end position="366"/>
    </location>
</feature>
<comment type="function">
    <text evidence="9">Component of the transport system for branched-chain amino acids.</text>
</comment>
<feature type="transmembrane region" description="Helical" evidence="9">
    <location>
        <begin position="236"/>
        <end position="259"/>
    </location>
</feature>
<gene>
    <name evidence="10" type="ORF">IV67_GL000697</name>
</gene>
<dbReference type="GO" id="GO:0005886">
    <property type="term" value="C:plasma membrane"/>
    <property type="evidence" value="ECO:0007669"/>
    <property type="project" value="UniProtKB-SubCell"/>
</dbReference>
<feature type="transmembrane region" description="Helical" evidence="9">
    <location>
        <begin position="155"/>
        <end position="173"/>
    </location>
</feature>
<keyword evidence="8 9" id="KW-0472">Membrane</keyword>
<comment type="similarity">
    <text evidence="2 9">Belongs to the branched chain amino acid transporter family.</text>
</comment>
<comment type="caution">
    <text evidence="10">The sequence shown here is derived from an EMBL/GenBank/DDBJ whole genome shotgun (WGS) entry which is preliminary data.</text>
</comment>
<dbReference type="GO" id="GO:0015820">
    <property type="term" value="P:L-leucine transport"/>
    <property type="evidence" value="ECO:0007669"/>
    <property type="project" value="TreeGrafter"/>
</dbReference>
<feature type="transmembrane region" description="Helical" evidence="9">
    <location>
        <begin position="43"/>
        <end position="68"/>
    </location>
</feature>
<evidence type="ECO:0000313" key="11">
    <source>
        <dbReference type="Proteomes" id="UP000051673"/>
    </source>
</evidence>
<feature type="transmembrane region" description="Helical" evidence="9">
    <location>
        <begin position="414"/>
        <end position="439"/>
    </location>
</feature>
<organism evidence="10 11">
    <name type="scientific">Weissella minor</name>
    <dbReference type="NCBI Taxonomy" id="1620"/>
    <lineage>
        <taxon>Bacteria</taxon>
        <taxon>Bacillati</taxon>
        <taxon>Bacillota</taxon>
        <taxon>Bacilli</taxon>
        <taxon>Lactobacillales</taxon>
        <taxon>Lactobacillaceae</taxon>
        <taxon>Weissella</taxon>
    </lineage>
</organism>
<dbReference type="RefSeq" id="WP_057788195.1">
    <property type="nucleotide sequence ID" value="NZ_JQCD01000024.1"/>
</dbReference>
<dbReference type="EMBL" id="JQCD01000024">
    <property type="protein sequence ID" value="KRN77176.1"/>
    <property type="molecule type" value="Genomic_DNA"/>
</dbReference>
<comment type="subcellular location">
    <subcellularLocation>
        <location evidence="1 9">Cell membrane</location>
        <topology evidence="1 9">Multi-pass membrane protein</topology>
    </subcellularLocation>
</comment>
<feature type="transmembrane region" description="Helical" evidence="9">
    <location>
        <begin position="80"/>
        <end position="101"/>
    </location>
</feature>
<evidence type="ECO:0000256" key="1">
    <source>
        <dbReference type="ARBA" id="ARBA00004651"/>
    </source>
</evidence>
<accession>A0A0R2JIT0</accession>